<protein>
    <recommendedName>
        <fullName evidence="2">DUF1990 domain-containing protein</fullName>
    </recommendedName>
</protein>
<organism evidence="3 4">
    <name type="scientific">Mycobacteroides abscessus (strain ATCC 19977 / DSM 44196 / CCUG 20993 / CIP 104536 / JCM 13569 / NCTC 13031 / TMC 1543 / L948)</name>
    <name type="common">Mycobacterium abscessus</name>
    <dbReference type="NCBI Taxonomy" id="561007"/>
    <lineage>
        <taxon>Bacteria</taxon>
        <taxon>Bacillati</taxon>
        <taxon>Actinomycetota</taxon>
        <taxon>Actinomycetes</taxon>
        <taxon>Mycobacteriales</taxon>
        <taxon>Mycobacteriaceae</taxon>
        <taxon>Mycobacteroides</taxon>
        <taxon>Mycobacteroides abscessus</taxon>
    </lineage>
</organism>
<feature type="region of interest" description="Disordered" evidence="1">
    <location>
        <begin position="1"/>
        <end position="20"/>
    </location>
</feature>
<evidence type="ECO:0000256" key="1">
    <source>
        <dbReference type="SAM" id="MobiDB-lite"/>
    </source>
</evidence>
<evidence type="ECO:0000313" key="4">
    <source>
        <dbReference type="Proteomes" id="UP000007137"/>
    </source>
</evidence>
<dbReference type="KEGG" id="mab:MAB_3457"/>
<accession>B1MES7</accession>
<dbReference type="Proteomes" id="UP000007137">
    <property type="component" value="Chromosome"/>
</dbReference>
<dbReference type="AlphaFoldDB" id="B1MES7"/>
<evidence type="ECO:0000259" key="2">
    <source>
        <dbReference type="Pfam" id="PF09348"/>
    </source>
</evidence>
<dbReference type="EMBL" id="CU458896">
    <property type="protein sequence ID" value="CAM63533.1"/>
    <property type="molecule type" value="Genomic_DNA"/>
</dbReference>
<name>B1MES7_MYCA9</name>
<dbReference type="PANTHER" id="PTHR34202:SF1">
    <property type="entry name" value="UPF0548 PROTEIN"/>
    <property type="match status" value="1"/>
</dbReference>
<reference evidence="3 4" key="1">
    <citation type="journal article" date="2009" name="PLoS ONE">
        <title>Non mycobacterial virulence genes in the genome of the emerging pathogen Mycobacterium abscessus.</title>
        <authorList>
            <person name="Ripoll F."/>
            <person name="Pasek S."/>
            <person name="Schenowitz C."/>
            <person name="Dossat C."/>
            <person name="Barbe V."/>
            <person name="Rottman M."/>
            <person name="Macheras E."/>
            <person name="Heym B."/>
            <person name="Herrmann J.L."/>
            <person name="Daffe M."/>
            <person name="Brosch R."/>
            <person name="Risler J.L."/>
            <person name="Gaillard J.L."/>
        </authorList>
    </citation>
    <scope>NUCLEOTIDE SEQUENCE [LARGE SCALE GENOMIC DNA]</scope>
    <source>
        <strain evidence="4">ATCC 19977 / DSM 44196 / CCUG 20993 / CIP 104536 / JCM 13569 / NCTC 13031 / TMC 1543 / L948</strain>
    </source>
</reference>
<feature type="domain" description="DUF1990" evidence="2">
    <location>
        <begin position="57"/>
        <end position="217"/>
    </location>
</feature>
<gene>
    <name evidence="3" type="ordered locus">MAB_3457</name>
</gene>
<proteinExistence type="predicted"/>
<sequence length="221" mass="24443">MGRQIRHERASAQHLGAPMRLSTAYPAHMRKLRRGSDLRRSHPTATRTSSVNPRALTYEAAGATSPCESIWSAAPAGLRRFEQTISIGHGADLWDAAAHAVANWEVKQRSGFRVHPQKTVSEGAEFVISFGWGPLAVHEPVRIVAVVDTDTRRGFAYGTLPGHPVSGEEAFIVHRDADGAVFLTLRSLTRPAPSGLWRRIFPVLLLAQKAFRRRYLRSLLP</sequence>
<dbReference type="PANTHER" id="PTHR34202">
    <property type="entry name" value="UPF0548 PROTEIN"/>
    <property type="match status" value="1"/>
</dbReference>
<evidence type="ECO:0000313" key="3">
    <source>
        <dbReference type="EMBL" id="CAM63533.1"/>
    </source>
</evidence>
<feature type="compositionally biased region" description="Basic and acidic residues" evidence="1">
    <location>
        <begin position="1"/>
        <end position="11"/>
    </location>
</feature>
<keyword evidence="4" id="KW-1185">Reference proteome</keyword>
<dbReference type="InterPro" id="IPR018960">
    <property type="entry name" value="DUF1990"/>
</dbReference>
<dbReference type="Pfam" id="PF09348">
    <property type="entry name" value="DUF1990"/>
    <property type="match status" value="1"/>
</dbReference>